<keyword evidence="2" id="KW-0378">Hydrolase</keyword>
<dbReference type="GO" id="GO:0003677">
    <property type="term" value="F:DNA binding"/>
    <property type="evidence" value="ECO:0007669"/>
    <property type="project" value="InterPro"/>
</dbReference>
<comment type="caution">
    <text evidence="2">The sequence shown here is derived from an EMBL/GenBank/DDBJ whole genome shotgun (WGS) entry which is preliminary data.</text>
</comment>
<dbReference type="PANTHER" id="PTHR47396:SF1">
    <property type="entry name" value="ATP-DEPENDENT HELICASE IRC3-RELATED"/>
    <property type="match status" value="1"/>
</dbReference>
<dbReference type="AlphaFoldDB" id="A0A930XVA1"/>
<dbReference type="Gene3D" id="3.40.50.300">
    <property type="entry name" value="P-loop containing nucleotide triphosphate hydrolases"/>
    <property type="match status" value="2"/>
</dbReference>
<dbReference type="EMBL" id="JADHEC010000031">
    <property type="protein sequence ID" value="MBF2709425.1"/>
    <property type="molecule type" value="Genomic_DNA"/>
</dbReference>
<evidence type="ECO:0000313" key="3">
    <source>
        <dbReference type="Proteomes" id="UP000646211"/>
    </source>
</evidence>
<evidence type="ECO:0000259" key="1">
    <source>
        <dbReference type="PROSITE" id="PS51192"/>
    </source>
</evidence>
<reference evidence="2" key="1">
    <citation type="submission" date="2020-11" db="EMBL/GenBank/DDBJ databases">
        <title>Genome of Flavobacterium soyangense.</title>
        <authorList>
            <person name="Liu Q."/>
            <person name="Xin Y.-H."/>
        </authorList>
    </citation>
    <scope>NUCLEOTIDE SEQUENCE</scope>
    <source>
        <strain evidence="2">CGMCC 1.13493</strain>
    </source>
</reference>
<keyword evidence="2" id="KW-0347">Helicase</keyword>
<dbReference type="PANTHER" id="PTHR47396">
    <property type="entry name" value="TYPE I RESTRICTION ENZYME ECOKI R PROTEIN"/>
    <property type="match status" value="1"/>
</dbReference>
<protein>
    <submittedName>
        <fullName evidence="2">DEAD/DEAH box helicase family protein</fullName>
    </submittedName>
</protein>
<sequence length="897" mass="102378">MELKSYQQQVITDLELFLEYLQKYSKPATAFKHYWEDKVGPYELKLDGTYSGMVPYKDNILNTPHIAIKVPTAGGKTFIACNAIHSIFSTYDSSRPKAVVWLVPWSNLLQQTASSLSDSSHPYRQKLNTLFNHSVEVYEKESLLQGANFNPTSVSEQLNIFVFNFSSLRINSKKKDDRKIYQQNGSLEAFRDTVVEQNLVLPDTDESALINIIRSLNPLVIVDESHNAESDLSVEMLQNLNPSFVLDLTATPKKNSNIVSYVNAIELKKEHMVKLPVIVYNHSRKEEVINSALHLQRQLEQLAIQESLEGGKKIRPIILFQAQSNIKGSDNTTYIKIKEKLIELKIPEEQIKIKVSGLDELKGIDLMDEKCPVRYIITINALKEGWDCPFAYILASLADKSSAVEVEQILGRVLRQPYVLKHKEPLLNLSFVLTASAKFNETLDNIVRGLQDAGFSNKDYYAEEIVSENTAAPISDKEALNRDLFGSSEEDKTNGQFDDNDITNINVGAIEFDPTATEFVPVANSTINQITQKAIEQGAVFETRLTQDTGDSTEYLLREMGKEPKRYKIVDHFHQVAENIELPQFYKKLETDVLSRELVFDELSQGEVFLNRDQLLSTFKLSSKDIDIDFNSVSAEIVKVDYDEVRKDAIISKFSVQAKKILIDTIVAKPKEKQVKDIASIMVGKIGNMTPIAEQEIKKYIERIFSEFSTEEIIDAVNNEYNYVYKIKSKILELSNQHAKEEFSRLLDTNKIIVKPTFKFKETLIHTKEGAKIDKSLYEREGDMNNFEQRLIMDIAAQENVLFWHRNSVTKDKGFYLNGFSNNHYPDFILYTQKQNIILVETKGDFLDNDESKAKNVLGKKWAEKSGENYKYFMVYESKNVEGCYTAKNFLDIIGAL</sequence>
<dbReference type="CDD" id="cd18785">
    <property type="entry name" value="SF2_C"/>
    <property type="match status" value="1"/>
</dbReference>
<dbReference type="RefSeq" id="WP_194312666.1">
    <property type="nucleotide sequence ID" value="NZ_JADHEC010000031.1"/>
</dbReference>
<dbReference type="Pfam" id="PF04851">
    <property type="entry name" value="ResIII"/>
    <property type="match status" value="1"/>
</dbReference>
<keyword evidence="2" id="KW-0547">Nucleotide-binding</keyword>
<dbReference type="GO" id="GO:0016787">
    <property type="term" value="F:hydrolase activity"/>
    <property type="evidence" value="ECO:0007669"/>
    <property type="project" value="InterPro"/>
</dbReference>
<accession>A0A930XVA1</accession>
<dbReference type="PROSITE" id="PS51192">
    <property type="entry name" value="HELICASE_ATP_BIND_1"/>
    <property type="match status" value="1"/>
</dbReference>
<dbReference type="GO" id="GO:0004386">
    <property type="term" value="F:helicase activity"/>
    <property type="evidence" value="ECO:0007669"/>
    <property type="project" value="UniProtKB-KW"/>
</dbReference>
<name>A0A930XVA1_9FLAO</name>
<dbReference type="GO" id="GO:0005829">
    <property type="term" value="C:cytosol"/>
    <property type="evidence" value="ECO:0007669"/>
    <property type="project" value="TreeGrafter"/>
</dbReference>
<gene>
    <name evidence="2" type="ORF">IR213_12610</name>
</gene>
<dbReference type="InterPro" id="IPR014001">
    <property type="entry name" value="Helicase_ATP-bd"/>
</dbReference>
<dbReference type="SUPFAM" id="SSF52540">
    <property type="entry name" value="P-loop containing nucleoside triphosphate hydrolases"/>
    <property type="match status" value="1"/>
</dbReference>
<organism evidence="2 3">
    <name type="scientific">Flavobacterium soyangense</name>
    <dbReference type="NCBI Taxonomy" id="2023265"/>
    <lineage>
        <taxon>Bacteria</taxon>
        <taxon>Pseudomonadati</taxon>
        <taxon>Bacteroidota</taxon>
        <taxon>Flavobacteriia</taxon>
        <taxon>Flavobacteriales</taxon>
        <taxon>Flavobacteriaceae</taxon>
        <taxon>Flavobacterium</taxon>
    </lineage>
</organism>
<dbReference type="GO" id="GO:0005524">
    <property type="term" value="F:ATP binding"/>
    <property type="evidence" value="ECO:0007669"/>
    <property type="project" value="InterPro"/>
</dbReference>
<keyword evidence="3" id="KW-1185">Reference proteome</keyword>
<dbReference type="InterPro" id="IPR006935">
    <property type="entry name" value="Helicase/UvrB_N"/>
</dbReference>
<keyword evidence="2" id="KW-0067">ATP-binding</keyword>
<dbReference type="Proteomes" id="UP000646211">
    <property type="component" value="Unassembled WGS sequence"/>
</dbReference>
<dbReference type="InterPro" id="IPR050742">
    <property type="entry name" value="Helicase_Restrict-Modif_Enz"/>
</dbReference>
<evidence type="ECO:0000313" key="2">
    <source>
        <dbReference type="EMBL" id="MBF2709425.1"/>
    </source>
</evidence>
<proteinExistence type="predicted"/>
<dbReference type="InterPro" id="IPR027417">
    <property type="entry name" value="P-loop_NTPase"/>
</dbReference>
<feature type="domain" description="Helicase ATP-binding" evidence="1">
    <location>
        <begin position="57"/>
        <end position="270"/>
    </location>
</feature>